<comment type="catalytic activity">
    <reaction evidence="8 10">
        <text>ITP + H2O = IDP + phosphate + H(+)</text>
        <dbReference type="Rhea" id="RHEA:28330"/>
        <dbReference type="ChEBI" id="CHEBI:15377"/>
        <dbReference type="ChEBI" id="CHEBI:15378"/>
        <dbReference type="ChEBI" id="CHEBI:43474"/>
        <dbReference type="ChEBI" id="CHEBI:58280"/>
        <dbReference type="ChEBI" id="CHEBI:61402"/>
        <dbReference type="EC" id="3.6.1.73"/>
    </reaction>
</comment>
<dbReference type="Gene3D" id="3.90.950.10">
    <property type="match status" value="1"/>
</dbReference>
<protein>
    <recommendedName>
        <fullName evidence="10">Probable inosine/xanthosine triphosphatase</fullName>
        <shortName evidence="10">ITPase/XTPase</shortName>
        <ecNumber evidence="10">3.6.1.73</ecNumber>
    </recommendedName>
    <alternativeName>
        <fullName evidence="10">Non-canonical purine NTP phosphatase</fullName>
    </alternativeName>
    <alternativeName>
        <fullName evidence="10">Non-standard purine NTP phosphatase</fullName>
    </alternativeName>
    <alternativeName>
        <fullName evidence="10">Nucleoside-triphosphate phosphatase</fullName>
        <shortName evidence="10">NTPase</shortName>
    </alternativeName>
</protein>
<organism evidence="12 13">
    <name type="scientific">Sulfuracidifex tepidarius</name>
    <dbReference type="NCBI Taxonomy" id="1294262"/>
    <lineage>
        <taxon>Archaea</taxon>
        <taxon>Thermoproteota</taxon>
        <taxon>Thermoprotei</taxon>
        <taxon>Sulfolobales</taxon>
        <taxon>Sulfolobaceae</taxon>
        <taxon>Sulfuracidifex</taxon>
    </lineage>
</organism>
<reference evidence="13" key="1">
    <citation type="submission" date="2018-09" db="EMBL/GenBank/DDBJ databases">
        <title>Complete Genome Sequencing of Sulfolobus sp. JCM 16834.</title>
        <authorList>
            <person name="Kato S."/>
            <person name="Itoh T."/>
            <person name="Ohkuma M."/>
        </authorList>
    </citation>
    <scope>NUCLEOTIDE SEQUENCE [LARGE SCALE GENOMIC DNA]</scope>
    <source>
        <strain evidence="13">IC-007</strain>
    </source>
</reference>
<dbReference type="GO" id="GO:0000166">
    <property type="term" value="F:nucleotide binding"/>
    <property type="evidence" value="ECO:0007669"/>
    <property type="project" value="UniProtKB-KW"/>
</dbReference>
<dbReference type="RefSeq" id="WP_149565077.1">
    <property type="nucleotide sequence ID" value="NZ_AP018930.1"/>
</dbReference>
<dbReference type="FunFam" id="3.90.950.10:FF:000002">
    <property type="entry name" value="Inosine/xanthosine triphosphatase"/>
    <property type="match status" value="1"/>
</dbReference>
<dbReference type="GeneID" id="41718947"/>
<keyword evidence="7 10" id="KW-0464">Manganese</keyword>
<comment type="similarity">
    <text evidence="10">Belongs to the YjjX NTPase family.</text>
</comment>
<dbReference type="PANTHER" id="PTHR34699">
    <property type="match status" value="1"/>
</dbReference>
<dbReference type="AlphaFoldDB" id="A0A510E6F6"/>
<evidence type="ECO:0000256" key="5">
    <source>
        <dbReference type="ARBA" id="ARBA00022842"/>
    </source>
</evidence>
<evidence type="ECO:0000313" key="12">
    <source>
        <dbReference type="EMBL" id="BBG28122.1"/>
    </source>
</evidence>
<dbReference type="EC" id="3.6.1.73" evidence="10"/>
<evidence type="ECO:0000256" key="10">
    <source>
        <dbReference type="HAMAP-Rule" id="MF_00648"/>
    </source>
</evidence>
<dbReference type="Pfam" id="PF01931">
    <property type="entry name" value="NTPase_I-T"/>
    <property type="match status" value="1"/>
</dbReference>
<dbReference type="InterPro" id="IPR029001">
    <property type="entry name" value="ITPase-like_fam"/>
</dbReference>
<evidence type="ECO:0000313" key="13">
    <source>
        <dbReference type="Proteomes" id="UP000325030"/>
    </source>
</evidence>
<name>A0A510E6F6_9CREN</name>
<keyword evidence="5 10" id="KW-0460">Magnesium</keyword>
<dbReference type="NCBIfam" id="TIGR00258">
    <property type="entry name" value="inosine/xanthosine triphosphatase"/>
    <property type="match status" value="1"/>
</dbReference>
<accession>A0A510E6F6</accession>
<evidence type="ECO:0000256" key="9">
    <source>
        <dbReference type="ARBA" id="ARBA00048781"/>
    </source>
</evidence>
<dbReference type="EMBL" id="AP018930">
    <property type="protein sequence ID" value="BBG28122.1"/>
    <property type="molecule type" value="Genomic_DNA"/>
</dbReference>
<sequence>MLVTVGSKNSVKVDAVKEAFRIAKLDAEVLSIEVESGVPAQPFCDDTFTGARNRALRSMKIGHSDMGIGIEGGVCERNGRMVAFAVVHVVDKGGKENFSTSASFTLPENIAQLIREGKELGEATDVVFKVKNSKEKLGAVGHLSKGLISRTTLYIQPVLLAIYPFI</sequence>
<feature type="domain" description="Non-canonical purine NTP phosphatase/PRRC1" evidence="11">
    <location>
        <begin position="6"/>
        <end position="166"/>
    </location>
</feature>
<evidence type="ECO:0000256" key="6">
    <source>
        <dbReference type="ARBA" id="ARBA00023080"/>
    </source>
</evidence>
<feature type="binding site" evidence="10">
    <location>
        <position position="35"/>
    </location>
    <ligand>
        <name>Mg(2+)</name>
        <dbReference type="ChEBI" id="CHEBI:18420"/>
    </ligand>
</feature>
<dbReference type="GO" id="GO:0006772">
    <property type="term" value="P:thiamine metabolic process"/>
    <property type="evidence" value="ECO:0007669"/>
    <property type="project" value="TreeGrafter"/>
</dbReference>
<proteinExistence type="inferred from homology"/>
<dbReference type="GO" id="GO:0009117">
    <property type="term" value="P:nucleotide metabolic process"/>
    <property type="evidence" value="ECO:0007669"/>
    <property type="project" value="UniProtKB-KW"/>
</dbReference>
<dbReference type="InterPro" id="IPR026533">
    <property type="entry name" value="NTPase/PRRC1"/>
</dbReference>
<comment type="cofactor">
    <cofactor evidence="10">
        <name>Mg(2+)</name>
        <dbReference type="ChEBI" id="CHEBI:18420"/>
    </cofactor>
    <cofactor evidence="10">
        <name>Mn(2+)</name>
        <dbReference type="ChEBI" id="CHEBI:29035"/>
    </cofactor>
    <text evidence="10">Binds 1 divalent metal cation per subunit; can use either Mg(2+) or Mn(2+).</text>
</comment>
<keyword evidence="6 10" id="KW-0546">Nucleotide metabolism</keyword>
<evidence type="ECO:0000256" key="2">
    <source>
        <dbReference type="ARBA" id="ARBA00022723"/>
    </source>
</evidence>
<comment type="caution">
    <text evidence="10">Lacks conserved residue(s) required for the propagation of feature annotation.</text>
</comment>
<evidence type="ECO:0000259" key="11">
    <source>
        <dbReference type="Pfam" id="PF01931"/>
    </source>
</evidence>
<dbReference type="PANTHER" id="PTHR34699:SF2">
    <property type="entry name" value="NON-CANONICAL PURINE NTP PHOSPHATASE_PRRC1 DOMAIN-CONTAINING PROTEIN"/>
    <property type="match status" value="1"/>
</dbReference>
<dbReference type="Proteomes" id="UP000325030">
    <property type="component" value="Chromosome"/>
</dbReference>
<evidence type="ECO:0000256" key="8">
    <source>
        <dbReference type="ARBA" id="ARBA00048174"/>
    </source>
</evidence>
<dbReference type="HAMAP" id="MF_00648">
    <property type="entry name" value="Non_canon_purine_NTPase_YjjX"/>
    <property type="match status" value="1"/>
</dbReference>
<dbReference type="GO" id="GO:0046872">
    <property type="term" value="F:metal ion binding"/>
    <property type="evidence" value="ECO:0007669"/>
    <property type="project" value="UniProtKB-KW"/>
</dbReference>
<dbReference type="InterPro" id="IPR050299">
    <property type="entry name" value="YjjX_NTPase"/>
</dbReference>
<keyword evidence="3 10" id="KW-0547">Nucleotide-binding</keyword>
<comment type="subunit">
    <text evidence="10">Homodimer.</text>
</comment>
<comment type="function">
    <text evidence="10">Phosphatase that hydrolyzes non-canonical purine nucleotides such as XTP and ITP to their respective diphosphate derivatives. Probably excludes non-canonical purines from DNA/RNA precursor pool, thus preventing their incorporation into DNA/RNA and avoiding chromosomal lesions.</text>
</comment>
<evidence type="ECO:0000256" key="1">
    <source>
        <dbReference type="ARBA" id="ARBA00001936"/>
    </source>
</evidence>
<gene>
    <name evidence="12" type="ORF">IC007_2677</name>
</gene>
<keyword evidence="2 10" id="KW-0479">Metal-binding</keyword>
<comment type="catalytic activity">
    <reaction evidence="9 10">
        <text>XTP + H2O = XDP + phosphate + H(+)</text>
        <dbReference type="Rhea" id="RHEA:28406"/>
        <dbReference type="ChEBI" id="CHEBI:15377"/>
        <dbReference type="ChEBI" id="CHEBI:15378"/>
        <dbReference type="ChEBI" id="CHEBI:43474"/>
        <dbReference type="ChEBI" id="CHEBI:59884"/>
        <dbReference type="ChEBI" id="CHEBI:61314"/>
        <dbReference type="EC" id="3.6.1.73"/>
    </reaction>
</comment>
<evidence type="ECO:0000256" key="3">
    <source>
        <dbReference type="ARBA" id="ARBA00022741"/>
    </source>
</evidence>
<keyword evidence="4 10" id="KW-0378">Hydrolase</keyword>
<evidence type="ECO:0000256" key="4">
    <source>
        <dbReference type="ARBA" id="ARBA00022801"/>
    </source>
</evidence>
<evidence type="ECO:0000256" key="7">
    <source>
        <dbReference type="ARBA" id="ARBA00023211"/>
    </source>
</evidence>
<comment type="cofactor">
    <cofactor evidence="1">
        <name>Mn(2+)</name>
        <dbReference type="ChEBI" id="CHEBI:29035"/>
    </cofactor>
</comment>
<dbReference type="GO" id="GO:0103023">
    <property type="term" value="F:ITPase activity"/>
    <property type="evidence" value="ECO:0007669"/>
    <property type="project" value="UniProtKB-EC"/>
</dbReference>
<dbReference type="InterPro" id="IPR002786">
    <property type="entry name" value="Non_canon_purine_NTPase"/>
</dbReference>
<dbReference type="SUPFAM" id="SSF52972">
    <property type="entry name" value="ITPase-like"/>
    <property type="match status" value="1"/>
</dbReference>